<evidence type="ECO:0008006" key="3">
    <source>
        <dbReference type="Google" id="ProtNLM"/>
    </source>
</evidence>
<reference evidence="1" key="2">
    <citation type="submission" date="2020-09" db="EMBL/GenBank/DDBJ databases">
        <authorList>
            <person name="Sun Q."/>
            <person name="Ohkuma M."/>
        </authorList>
    </citation>
    <scope>NUCLEOTIDE SEQUENCE</scope>
    <source>
        <strain evidence="1">JCM 3051</strain>
    </source>
</reference>
<dbReference type="Proteomes" id="UP000655589">
    <property type="component" value="Unassembled WGS sequence"/>
</dbReference>
<evidence type="ECO:0000313" key="2">
    <source>
        <dbReference type="Proteomes" id="UP000655589"/>
    </source>
</evidence>
<gene>
    <name evidence="1" type="ORF">GCM10010102_22020</name>
</gene>
<accession>A0A8H9L459</accession>
<dbReference type="AlphaFoldDB" id="A0A8H9L459"/>
<sequence>MSDDLTGTTEIRLCCLLWARPGQEAGLAAYEDTVLALVAEHGGEVLQRAASDGADGHPHEVQLYRFGSSGDLDGYLADPRRTALAAERDRVVERTELFPVQVR</sequence>
<dbReference type="EMBL" id="BMPT01000007">
    <property type="protein sequence ID" value="GGM25920.1"/>
    <property type="molecule type" value="Genomic_DNA"/>
</dbReference>
<dbReference type="Gene3D" id="3.30.70.100">
    <property type="match status" value="1"/>
</dbReference>
<reference evidence="1" key="1">
    <citation type="journal article" date="2014" name="Int. J. Syst. Evol. Microbiol.">
        <title>Complete genome sequence of Corynebacterium casei LMG S-19264T (=DSM 44701T), isolated from a smear-ripened cheese.</title>
        <authorList>
            <consortium name="US DOE Joint Genome Institute (JGI-PGF)"/>
            <person name="Walter F."/>
            <person name="Albersmeier A."/>
            <person name="Kalinowski J."/>
            <person name="Ruckert C."/>
        </authorList>
    </citation>
    <scope>NUCLEOTIDE SEQUENCE</scope>
    <source>
        <strain evidence="1">JCM 3051</strain>
    </source>
</reference>
<organism evidence="1 2">
    <name type="scientific">Promicromonospora citrea</name>
    <dbReference type="NCBI Taxonomy" id="43677"/>
    <lineage>
        <taxon>Bacteria</taxon>
        <taxon>Bacillati</taxon>
        <taxon>Actinomycetota</taxon>
        <taxon>Actinomycetes</taxon>
        <taxon>Micrococcales</taxon>
        <taxon>Promicromonosporaceae</taxon>
        <taxon>Promicromonospora</taxon>
    </lineage>
</organism>
<keyword evidence="2" id="KW-1185">Reference proteome</keyword>
<protein>
    <recommendedName>
        <fullName evidence="3">DUF1330 domain-containing protein</fullName>
    </recommendedName>
</protein>
<name>A0A8H9L459_9MICO</name>
<dbReference type="RefSeq" id="WP_229785342.1">
    <property type="nucleotide sequence ID" value="NZ_BMPT01000007.1"/>
</dbReference>
<comment type="caution">
    <text evidence="1">The sequence shown here is derived from an EMBL/GenBank/DDBJ whole genome shotgun (WGS) entry which is preliminary data.</text>
</comment>
<proteinExistence type="predicted"/>
<evidence type="ECO:0000313" key="1">
    <source>
        <dbReference type="EMBL" id="GGM25920.1"/>
    </source>
</evidence>